<dbReference type="GO" id="GO:0015743">
    <property type="term" value="P:malate transport"/>
    <property type="evidence" value="ECO:0007669"/>
    <property type="project" value="InterPro"/>
</dbReference>
<evidence type="ECO:0000256" key="4">
    <source>
        <dbReference type="ARBA" id="ARBA00022692"/>
    </source>
</evidence>
<evidence type="ECO:0000256" key="7">
    <source>
        <dbReference type="ARBA" id="ARBA00023136"/>
    </source>
</evidence>
<dbReference type="Proteomes" id="UP000265566">
    <property type="component" value="Chromosome 1"/>
</dbReference>
<gene>
    <name evidence="13" type="primary">25485669</name>
    <name evidence="11" type="ordered locus">MTR_1g115140</name>
    <name evidence="12" type="ORF">MtrunA17_Chr1g0212201</name>
</gene>
<dbReference type="Gramene" id="rna6840">
    <property type="protein sequence ID" value="RHN82662.1"/>
    <property type="gene ID" value="gene6840"/>
</dbReference>
<evidence type="ECO:0000256" key="6">
    <source>
        <dbReference type="ARBA" id="ARBA00023065"/>
    </source>
</evidence>
<reference evidence="11 14" key="2">
    <citation type="journal article" date="2014" name="BMC Genomics">
        <title>An improved genome release (version Mt4.0) for the model legume Medicago truncatula.</title>
        <authorList>
            <person name="Tang H."/>
            <person name="Krishnakumar V."/>
            <person name="Bidwell S."/>
            <person name="Rosen B."/>
            <person name="Chan A."/>
            <person name="Zhou S."/>
            <person name="Gentzbittel L."/>
            <person name="Childs K.L."/>
            <person name="Yandell M."/>
            <person name="Gundlach H."/>
            <person name="Mayer K.F."/>
            <person name="Schwartz D.C."/>
            <person name="Town C.D."/>
        </authorList>
    </citation>
    <scope>GENOME REANNOTATION</scope>
    <source>
        <strain evidence="11">A17</strain>
        <strain evidence="13 14">cv. Jemalong A17</strain>
    </source>
</reference>
<evidence type="ECO:0000256" key="5">
    <source>
        <dbReference type="ARBA" id="ARBA00022989"/>
    </source>
</evidence>
<keyword evidence="6" id="KW-0406">Ion transport</keyword>
<feature type="region of interest" description="Disordered" evidence="9">
    <location>
        <begin position="386"/>
        <end position="410"/>
    </location>
</feature>
<evidence type="ECO:0000313" key="11">
    <source>
        <dbReference type="EMBL" id="KEH44433.1"/>
    </source>
</evidence>
<dbReference type="AlphaFoldDB" id="A0A072VSP9"/>
<reference evidence="12" key="4">
    <citation type="journal article" date="2018" name="Nat. Plants">
        <title>Whole-genome landscape of Medicago truncatula symbiotic genes.</title>
        <authorList>
            <person name="Pecrix Y."/>
            <person name="Gamas P."/>
            <person name="Carrere S."/>
        </authorList>
    </citation>
    <scope>NUCLEOTIDE SEQUENCE</scope>
    <source>
        <tissue evidence="12">Leaves</tissue>
    </source>
</reference>
<feature type="transmembrane region" description="Helical" evidence="10">
    <location>
        <begin position="80"/>
        <end position="99"/>
    </location>
</feature>
<evidence type="ECO:0000256" key="9">
    <source>
        <dbReference type="SAM" id="MobiDB-lite"/>
    </source>
</evidence>
<dbReference type="GO" id="GO:0034220">
    <property type="term" value="P:monoatomic ion transmembrane transport"/>
    <property type="evidence" value="ECO:0007669"/>
    <property type="project" value="UniProtKB-KW"/>
</dbReference>
<name>A0A072VSP9_MEDTR</name>
<dbReference type="KEGG" id="mtr:25485669"/>
<dbReference type="Pfam" id="PF11744">
    <property type="entry name" value="ALMT"/>
    <property type="match status" value="1"/>
</dbReference>
<evidence type="ECO:0000313" key="12">
    <source>
        <dbReference type="EMBL" id="RHN82662.1"/>
    </source>
</evidence>
<feature type="compositionally biased region" description="Basic and acidic residues" evidence="9">
    <location>
        <begin position="433"/>
        <end position="447"/>
    </location>
</feature>
<protein>
    <submittedName>
        <fullName evidence="11">Aluminum activated malate transporter family protein</fullName>
    </submittedName>
    <submittedName>
        <fullName evidence="12">Putative aluminum-activated malate transporter</fullName>
    </submittedName>
</protein>
<dbReference type="GO" id="GO:0009705">
    <property type="term" value="C:plant-type vacuole membrane"/>
    <property type="evidence" value="ECO:0000318"/>
    <property type="project" value="GO_Central"/>
</dbReference>
<evidence type="ECO:0000256" key="1">
    <source>
        <dbReference type="ARBA" id="ARBA00004141"/>
    </source>
</evidence>
<evidence type="ECO:0000256" key="8">
    <source>
        <dbReference type="ARBA" id="ARBA00023303"/>
    </source>
</evidence>
<comment type="similarity">
    <text evidence="2">Belongs to the aromatic acid exporter (TC 2.A.85) family.</text>
</comment>
<evidence type="ECO:0000256" key="3">
    <source>
        <dbReference type="ARBA" id="ARBA00022448"/>
    </source>
</evidence>
<feature type="region of interest" description="Disordered" evidence="9">
    <location>
        <begin position="423"/>
        <end position="448"/>
    </location>
</feature>
<keyword evidence="8" id="KW-0407">Ion channel</keyword>
<reference evidence="11 14" key="1">
    <citation type="journal article" date="2011" name="Nature">
        <title>The Medicago genome provides insight into the evolution of rhizobial symbioses.</title>
        <authorList>
            <person name="Young N.D."/>
            <person name="Debelle F."/>
            <person name="Oldroyd G.E."/>
            <person name="Geurts R."/>
            <person name="Cannon S.B."/>
            <person name="Udvardi M.K."/>
            <person name="Benedito V.A."/>
            <person name="Mayer K.F."/>
            <person name="Gouzy J."/>
            <person name="Schoof H."/>
            <person name="Van de Peer Y."/>
            <person name="Proost S."/>
            <person name="Cook D.R."/>
            <person name="Meyers B.C."/>
            <person name="Spannagl M."/>
            <person name="Cheung F."/>
            <person name="De Mita S."/>
            <person name="Krishnakumar V."/>
            <person name="Gundlach H."/>
            <person name="Zhou S."/>
            <person name="Mudge J."/>
            <person name="Bharti A.K."/>
            <person name="Murray J.D."/>
            <person name="Naoumkina M.A."/>
            <person name="Rosen B."/>
            <person name="Silverstein K.A."/>
            <person name="Tang H."/>
            <person name="Rombauts S."/>
            <person name="Zhao P.X."/>
            <person name="Zhou P."/>
            <person name="Barbe V."/>
            <person name="Bardou P."/>
            <person name="Bechner M."/>
            <person name="Bellec A."/>
            <person name="Berger A."/>
            <person name="Berges H."/>
            <person name="Bidwell S."/>
            <person name="Bisseling T."/>
            <person name="Choisne N."/>
            <person name="Couloux A."/>
            <person name="Denny R."/>
            <person name="Deshpande S."/>
            <person name="Dai X."/>
            <person name="Doyle J.J."/>
            <person name="Dudez A.M."/>
            <person name="Farmer A.D."/>
            <person name="Fouteau S."/>
            <person name="Franken C."/>
            <person name="Gibelin C."/>
            <person name="Gish J."/>
            <person name="Goldstein S."/>
            <person name="Gonzalez A.J."/>
            <person name="Green P.J."/>
            <person name="Hallab A."/>
            <person name="Hartog M."/>
            <person name="Hua A."/>
            <person name="Humphray S.J."/>
            <person name="Jeong D.H."/>
            <person name="Jing Y."/>
            <person name="Jocker A."/>
            <person name="Kenton S.M."/>
            <person name="Kim D.J."/>
            <person name="Klee K."/>
            <person name="Lai H."/>
            <person name="Lang C."/>
            <person name="Lin S."/>
            <person name="Macmil S.L."/>
            <person name="Magdelenat G."/>
            <person name="Matthews L."/>
            <person name="McCorrison J."/>
            <person name="Monaghan E.L."/>
            <person name="Mun J.H."/>
            <person name="Najar F.Z."/>
            <person name="Nicholson C."/>
            <person name="Noirot C."/>
            <person name="O'Bleness M."/>
            <person name="Paule C.R."/>
            <person name="Poulain J."/>
            <person name="Prion F."/>
            <person name="Qin B."/>
            <person name="Qu C."/>
            <person name="Retzel E.F."/>
            <person name="Riddle C."/>
            <person name="Sallet E."/>
            <person name="Samain S."/>
            <person name="Samson N."/>
            <person name="Sanders I."/>
            <person name="Saurat O."/>
            <person name="Scarpelli C."/>
            <person name="Schiex T."/>
            <person name="Segurens B."/>
            <person name="Severin A.J."/>
            <person name="Sherrier D.J."/>
            <person name="Shi R."/>
            <person name="Sims S."/>
            <person name="Singer S.R."/>
            <person name="Sinharoy S."/>
            <person name="Sterck L."/>
            <person name="Viollet A."/>
            <person name="Wang B.B."/>
            <person name="Wang K."/>
            <person name="Wang M."/>
            <person name="Wang X."/>
            <person name="Warfsmann J."/>
            <person name="Weissenbach J."/>
            <person name="White D.D."/>
            <person name="White J.D."/>
            <person name="Wiley G.B."/>
            <person name="Wincker P."/>
            <person name="Xing Y."/>
            <person name="Yang L."/>
            <person name="Yao Z."/>
            <person name="Ying F."/>
            <person name="Zhai J."/>
            <person name="Zhou L."/>
            <person name="Zuber A."/>
            <person name="Denarie J."/>
            <person name="Dixon R.A."/>
            <person name="May G.D."/>
            <person name="Schwartz D.C."/>
            <person name="Rogers J."/>
            <person name="Quetier F."/>
            <person name="Town C.D."/>
            <person name="Roe B.A."/>
        </authorList>
    </citation>
    <scope>NUCLEOTIDE SEQUENCE [LARGE SCALE GENOMIC DNA]</scope>
    <source>
        <strain evidence="11">A17</strain>
        <strain evidence="13 14">cv. Jemalong A17</strain>
    </source>
</reference>
<dbReference type="EMBL" id="PSQE01000001">
    <property type="protein sequence ID" value="RHN82662.1"/>
    <property type="molecule type" value="Genomic_DNA"/>
</dbReference>
<sequence length="536" mass="60365">MKVSMTETNSTKTCSSHWKFIYSLADKVKRFPGLVRREIWKVGKDDPRRILHSLKVGLALALVSLLYLMEPLFKGIGSNAMWAVMTVVVVMEFTVGGTLSKGLNRGLGTSLAGLLAFFIEYLADNPDQIFRAIFIGAAVFLLGAAATFVRFIPYIKKNYDYGVMVFLLTFNLIIVSSYRVDNVLKMAKDRISTICIGVGLCLVMSLFVFPNWSGEDLHKSTISKLEGLANSVEATVVEYFSDSKKQANEDDSSEDPIYKCYEAVLDSKARDETLALQASWEPRYSKCCQRIPWQQYAKVGASLRHFSYTVVALHGCLQSEIQTPRSIRDLYKDSCIRLAQEVSKVLRVMANSIRKKHQFSLQILSNNLNEVLQDLDNALKSQPQLLLGSRNSRSRTPKISTKATAHNDNRLEEETRLSLSSIKSDCCSPVGSKSKEHSREQIKEGQRQKKVLRPQLSKIIITSLEFSEALPFAAFTSMLVEMVAKLDHVMDKVEELGRMSHFREFRDGDDDENIVVTCERPKMNIVDNDLPSYGAE</sequence>
<dbReference type="PANTHER" id="PTHR31086">
    <property type="entry name" value="ALUMINUM-ACTIVATED MALATE TRANSPORTER 10"/>
    <property type="match status" value="1"/>
</dbReference>
<keyword evidence="14" id="KW-1185">Reference proteome</keyword>
<keyword evidence="4 10" id="KW-0812">Transmembrane</keyword>
<accession>A0A072VSP9</accession>
<dbReference type="Proteomes" id="UP000002051">
    <property type="component" value="Unassembled WGS sequence"/>
</dbReference>
<feature type="transmembrane region" description="Helical" evidence="10">
    <location>
        <begin position="161"/>
        <end position="179"/>
    </location>
</feature>
<feature type="transmembrane region" description="Helical" evidence="10">
    <location>
        <begin position="106"/>
        <end position="123"/>
    </location>
</feature>
<keyword evidence="7 10" id="KW-0472">Membrane</keyword>
<dbReference type="InterPro" id="IPR020966">
    <property type="entry name" value="ALMT"/>
</dbReference>
<dbReference type="EnsemblPlants" id="KEH44433">
    <property type="protein sequence ID" value="KEH44433"/>
    <property type="gene ID" value="MTR_1g115140"/>
</dbReference>
<feature type="transmembrane region" description="Helical" evidence="10">
    <location>
        <begin position="191"/>
        <end position="209"/>
    </location>
</feature>
<proteinExistence type="inferred from homology"/>
<feature type="transmembrane region" description="Helical" evidence="10">
    <location>
        <begin position="50"/>
        <end position="68"/>
    </location>
</feature>
<dbReference type="HOGENOM" id="CLU_020841_1_2_1"/>
<dbReference type="STRING" id="3880.A0A072VSP9"/>
<dbReference type="EMBL" id="CM001217">
    <property type="protein sequence ID" value="KEH44433.1"/>
    <property type="molecule type" value="Genomic_DNA"/>
</dbReference>
<evidence type="ECO:0000256" key="10">
    <source>
        <dbReference type="SAM" id="Phobius"/>
    </source>
</evidence>
<comment type="subcellular location">
    <subcellularLocation>
        <location evidence="1">Membrane</location>
        <topology evidence="1">Multi-pass membrane protein</topology>
    </subcellularLocation>
</comment>
<evidence type="ECO:0000313" key="14">
    <source>
        <dbReference type="Proteomes" id="UP000002051"/>
    </source>
</evidence>
<keyword evidence="5 10" id="KW-1133">Transmembrane helix</keyword>
<evidence type="ECO:0000313" key="13">
    <source>
        <dbReference type="EnsemblPlants" id="KEH44433"/>
    </source>
</evidence>
<keyword evidence="3" id="KW-0813">Transport</keyword>
<reference evidence="13" key="3">
    <citation type="submission" date="2015-04" db="UniProtKB">
        <authorList>
            <consortium name="EnsemblPlants"/>
        </authorList>
    </citation>
    <scope>IDENTIFICATION</scope>
    <source>
        <strain evidence="13">cv. Jemalong A17</strain>
    </source>
</reference>
<dbReference type="OrthoDB" id="68611at2759"/>
<evidence type="ECO:0000256" key="2">
    <source>
        <dbReference type="ARBA" id="ARBA00007079"/>
    </source>
</evidence>
<organism evidence="11 14">
    <name type="scientific">Medicago truncatula</name>
    <name type="common">Barrel medic</name>
    <name type="synonym">Medicago tribuloides</name>
    <dbReference type="NCBI Taxonomy" id="3880"/>
    <lineage>
        <taxon>Eukaryota</taxon>
        <taxon>Viridiplantae</taxon>
        <taxon>Streptophyta</taxon>
        <taxon>Embryophyta</taxon>
        <taxon>Tracheophyta</taxon>
        <taxon>Spermatophyta</taxon>
        <taxon>Magnoliopsida</taxon>
        <taxon>eudicotyledons</taxon>
        <taxon>Gunneridae</taxon>
        <taxon>Pentapetalae</taxon>
        <taxon>rosids</taxon>
        <taxon>fabids</taxon>
        <taxon>Fabales</taxon>
        <taxon>Fabaceae</taxon>
        <taxon>Papilionoideae</taxon>
        <taxon>50 kb inversion clade</taxon>
        <taxon>NPAAA clade</taxon>
        <taxon>Hologalegina</taxon>
        <taxon>IRL clade</taxon>
        <taxon>Trifolieae</taxon>
        <taxon>Medicago</taxon>
    </lineage>
</organism>
<feature type="transmembrane region" description="Helical" evidence="10">
    <location>
        <begin position="129"/>
        <end position="149"/>
    </location>
</feature>